<dbReference type="InterPro" id="IPR036390">
    <property type="entry name" value="WH_DNA-bd_sf"/>
</dbReference>
<dbReference type="InterPro" id="IPR036388">
    <property type="entry name" value="WH-like_DNA-bd_sf"/>
</dbReference>
<comment type="caution">
    <text evidence="2">The sequence shown here is derived from an EMBL/GenBank/DDBJ whole genome shotgun (WGS) entry which is preliminary data.</text>
</comment>
<dbReference type="InterPro" id="IPR016490">
    <property type="entry name" value="Tscrpt_reg_HTH_AF0396-typ3"/>
</dbReference>
<dbReference type="CDD" id="cd00090">
    <property type="entry name" value="HTH_ARSR"/>
    <property type="match status" value="1"/>
</dbReference>
<proteinExistence type="predicted"/>
<feature type="domain" description="Methanogenesis regulatory protein FilR1 middle" evidence="1">
    <location>
        <begin position="133"/>
        <end position="259"/>
    </location>
</feature>
<reference evidence="2" key="1">
    <citation type="journal article" date="2020" name="bioRxiv">
        <title>A rank-normalized archaeal taxonomy based on genome phylogeny resolves widespread incomplete and uneven classifications.</title>
        <authorList>
            <person name="Rinke C."/>
            <person name="Chuvochina M."/>
            <person name="Mussig A.J."/>
            <person name="Chaumeil P.-A."/>
            <person name="Waite D.W."/>
            <person name="Whitman W.B."/>
            <person name="Parks D.H."/>
            <person name="Hugenholtz P."/>
        </authorList>
    </citation>
    <scope>NUCLEOTIDE SEQUENCE</scope>
    <source>
        <strain evidence="2">UBA8876</strain>
    </source>
</reference>
<dbReference type="InterPro" id="IPR013561">
    <property type="entry name" value="FilR1_middle_dom"/>
</dbReference>
<gene>
    <name evidence="2" type="ORF">HA338_09750</name>
</gene>
<name>A0A832SF58_9EURY</name>
<dbReference type="SUPFAM" id="SSF46785">
    <property type="entry name" value="Winged helix' DNA-binding domain"/>
    <property type="match status" value="1"/>
</dbReference>
<dbReference type="PIRSF" id="PIRSF006692">
    <property type="entry name" value="TF_HTH_AF0396_prd"/>
    <property type="match status" value="1"/>
</dbReference>
<dbReference type="InterPro" id="IPR011991">
    <property type="entry name" value="ArsR-like_HTH"/>
</dbReference>
<evidence type="ECO:0000313" key="2">
    <source>
        <dbReference type="EMBL" id="HIH94306.1"/>
    </source>
</evidence>
<evidence type="ECO:0000259" key="1">
    <source>
        <dbReference type="Pfam" id="PF08350"/>
    </source>
</evidence>
<dbReference type="Pfam" id="PF08350">
    <property type="entry name" value="FilR1_middle"/>
    <property type="match status" value="1"/>
</dbReference>
<dbReference type="Gene3D" id="1.10.10.10">
    <property type="entry name" value="Winged helix-like DNA-binding domain superfamily/Winged helix DNA-binding domain"/>
    <property type="match status" value="1"/>
</dbReference>
<protein>
    <submittedName>
        <fullName evidence="2">Winged helix-turn-helix domain-containing protein</fullName>
    </submittedName>
</protein>
<dbReference type="AlphaFoldDB" id="A0A832SF58"/>
<dbReference type="EMBL" id="DUJU01000113">
    <property type="protein sequence ID" value="HIH94306.1"/>
    <property type="molecule type" value="Genomic_DNA"/>
</dbReference>
<sequence>MHGWKLINMSSLIDLIFFSEKRKNLLIQLANGPMYIDEIKDTLNVKACAVMPQIKKLKDMDIIVQKGSAYELSDIGEVIVEKMLPLTSLLNVFDGNKDYWSKHDRSPIPRHLIQKIDMLGKCTLEEPDLDHLFEFPKQLRERLYSSKNLTSFYSYFCPDCPAIQADCAENGADVHLILDEKVYNRMKNDFEDEYNTCLKNGVSLYIYSGKVRPSSFMVSDNFMLLKLFGKDGEFDHRKIMSFTPSALEWGRELAQYYIDRSEKII</sequence>
<evidence type="ECO:0000313" key="3">
    <source>
        <dbReference type="Proteomes" id="UP000600774"/>
    </source>
</evidence>
<organism evidence="2 3">
    <name type="scientific">Methanosarcina acetivorans</name>
    <dbReference type="NCBI Taxonomy" id="2214"/>
    <lineage>
        <taxon>Archaea</taxon>
        <taxon>Methanobacteriati</taxon>
        <taxon>Methanobacteriota</taxon>
        <taxon>Stenosarchaea group</taxon>
        <taxon>Methanomicrobia</taxon>
        <taxon>Methanosarcinales</taxon>
        <taxon>Methanosarcinaceae</taxon>
        <taxon>Methanosarcina</taxon>
    </lineage>
</organism>
<dbReference type="Proteomes" id="UP000600774">
    <property type="component" value="Unassembled WGS sequence"/>
</dbReference>
<accession>A0A832SF58</accession>